<dbReference type="Gene3D" id="3.30.470.20">
    <property type="entry name" value="ATP-grasp fold, B domain"/>
    <property type="match status" value="1"/>
</dbReference>
<dbReference type="EMBL" id="KV417526">
    <property type="protein sequence ID" value="KZP24347.1"/>
    <property type="molecule type" value="Genomic_DNA"/>
</dbReference>
<reference evidence="1 2" key="1">
    <citation type="journal article" date="2016" name="Mol. Biol. Evol.">
        <title>Comparative Genomics of Early-Diverging Mushroom-Forming Fungi Provides Insights into the Origins of Lignocellulose Decay Capabilities.</title>
        <authorList>
            <person name="Nagy L.G."/>
            <person name="Riley R."/>
            <person name="Tritt A."/>
            <person name="Adam C."/>
            <person name="Daum C."/>
            <person name="Floudas D."/>
            <person name="Sun H."/>
            <person name="Yadav J.S."/>
            <person name="Pangilinan J."/>
            <person name="Larsson K.H."/>
            <person name="Matsuura K."/>
            <person name="Barry K."/>
            <person name="Labutti K."/>
            <person name="Kuo R."/>
            <person name="Ohm R.A."/>
            <person name="Bhattacharya S.S."/>
            <person name="Shirouzu T."/>
            <person name="Yoshinaga Y."/>
            <person name="Martin F.M."/>
            <person name="Grigoriev I.V."/>
            <person name="Hibbett D.S."/>
        </authorList>
    </citation>
    <scope>NUCLEOTIDE SEQUENCE [LARGE SCALE GENOMIC DNA]</scope>
    <source>
        <strain evidence="1 2">CBS 109695</strain>
    </source>
</reference>
<evidence type="ECO:0008006" key="3">
    <source>
        <dbReference type="Google" id="ProtNLM"/>
    </source>
</evidence>
<organism evidence="1 2">
    <name type="scientific">Athelia psychrophila</name>
    <dbReference type="NCBI Taxonomy" id="1759441"/>
    <lineage>
        <taxon>Eukaryota</taxon>
        <taxon>Fungi</taxon>
        <taxon>Dikarya</taxon>
        <taxon>Basidiomycota</taxon>
        <taxon>Agaricomycotina</taxon>
        <taxon>Agaricomycetes</taxon>
        <taxon>Agaricomycetidae</taxon>
        <taxon>Atheliales</taxon>
        <taxon>Atheliaceae</taxon>
        <taxon>Athelia</taxon>
    </lineage>
</organism>
<dbReference type="STRING" id="436010.A0A166MV32"/>
<protein>
    <recommendedName>
        <fullName evidence="3">Carbamoyl-phosphate synthetase large subunit-like ATP-binding domain-containing protein</fullName>
    </recommendedName>
</protein>
<dbReference type="AlphaFoldDB" id="A0A166MV32"/>
<accession>A0A166MV32</accession>
<evidence type="ECO:0000313" key="2">
    <source>
        <dbReference type="Proteomes" id="UP000076532"/>
    </source>
</evidence>
<dbReference type="Proteomes" id="UP000076532">
    <property type="component" value="Unassembled WGS sequence"/>
</dbReference>
<evidence type="ECO:0000313" key="1">
    <source>
        <dbReference type="EMBL" id="KZP24347.1"/>
    </source>
</evidence>
<sequence length="120" mass="13361">MAARVRHCAHLLSCDLAVVQDVPVTPSTRAFVKDGTRYPAMIKALDCGGGRRTRVVRAEEDIEEACMGESPAGQLFPEKALSGPDGCISRPRSWAMPRRRGHLCELQCSVQRRFSRRLPR</sequence>
<gene>
    <name evidence="1" type="ORF">FIBSPDRAFT_856944</name>
</gene>
<name>A0A166MV32_9AGAM</name>
<dbReference type="OrthoDB" id="196847at2759"/>
<proteinExistence type="predicted"/>
<keyword evidence="2" id="KW-1185">Reference proteome</keyword>
<dbReference type="SUPFAM" id="SSF56059">
    <property type="entry name" value="Glutathione synthetase ATP-binding domain-like"/>
    <property type="match status" value="1"/>
</dbReference>